<evidence type="ECO:0000313" key="2">
    <source>
        <dbReference type="EMBL" id="RRJ24064.1"/>
    </source>
</evidence>
<dbReference type="InterPro" id="IPR013783">
    <property type="entry name" value="Ig-like_fold"/>
</dbReference>
<gene>
    <name evidence="2" type="ORF">EIK76_08445</name>
</gene>
<evidence type="ECO:0000256" key="1">
    <source>
        <dbReference type="SAM" id="MobiDB-lite"/>
    </source>
</evidence>
<protein>
    <submittedName>
        <fullName evidence="2">Tandem-95 repeat protein</fullName>
    </submittedName>
</protein>
<dbReference type="NCBIfam" id="NF012211">
    <property type="entry name" value="tand_rpt_95"/>
    <property type="match status" value="2"/>
</dbReference>
<dbReference type="Gene3D" id="2.60.40.2810">
    <property type="match status" value="2"/>
</dbReference>
<dbReference type="AlphaFoldDB" id="A0A3P3QS99"/>
<name>A0A3P3QS99_9GAMM</name>
<dbReference type="EMBL" id="RRCF01000001">
    <property type="protein sequence ID" value="RRJ24064.1"/>
    <property type="molecule type" value="Genomic_DNA"/>
</dbReference>
<reference evidence="2 3" key="1">
    <citation type="submission" date="2018-11" db="EMBL/GenBank/DDBJ databases">
        <title>Draft genome analysis of Rheinheimera mesophila isolated from an industrial waste site.</title>
        <authorList>
            <person name="Yu Q."/>
            <person name="Qi Y."/>
            <person name="Zhang H."/>
            <person name="Lu Y."/>
            <person name="Pu J."/>
        </authorList>
    </citation>
    <scope>NUCLEOTIDE SEQUENCE [LARGE SCALE GENOMIC DNA]</scope>
    <source>
        <strain evidence="2 3">IITR13</strain>
    </source>
</reference>
<comment type="caution">
    <text evidence="2">The sequence shown here is derived from an EMBL/GenBank/DDBJ whole genome shotgun (WGS) entry which is preliminary data.</text>
</comment>
<feature type="non-terminal residue" evidence="2">
    <location>
        <position position="1"/>
    </location>
</feature>
<sequence>TTQGIVISVSDGTDSASLAAFNLTVVSVNVAPSFTAIPDVTLNENDDLTYTLDLSPYVTDADDDELTLTISDSINQLVTEYSIDGTTLQMIFDGVKSGSVTVNLSATDNNGGFATASFVLTVVAENDEPVTTEPGVLTLNSMKSVSLDLAEFITDEESSFARGSLNLSFNSAAIESGALKVSGPVGDAGTITVTSLKNAALEDNIQITVSDNSGQDLSNQVTLTLPVQINQVNRPPELTGDCLTEQTAYLSSEFSLDLTKCITDPDGDVLSFATSSGSNWLRIEGAQLLGEPAFLGEFNELTIIAFDPFAASATLDLNFQILNKPAPDMNAPADVRINATSSPQVVQMWQLLPGLTKDSTVAEIEAKKRELVTSGTGIPMITKINGSDTLDGKAVSTLSSFSLPPGLHSFIWQLIGTEAEASEEKWQFVSVVPQMTVSLATETVKYKADLTAKFELLGSYPQRPFAPVDDWPWDNLLGSDGSVASTPKKVTGSDCEANFYQEPGSLSYQESSTLYEMSIGYDSLDASADPDPAGFTCTVSIPQDYENKTHATISAKATILPSGESSSTARSSSLRTSSSAVGVGVGTVGGVSVFRGLGYFYYSMKAAKAAQAAQAAEAEETADPASNVAVVTGTGVVKGAASYAARDRLSPTEQPQSDPAESYSLTFIQTEQGYELQLPEGISPGIYQLSLTLVDEDGLELQSNLLINAVESLPQLDPNMDSDGDGLSDSEEGLTDSNGNGIADYLDNGLVRSHLVLNATEPAVIQCPAGTLCALGPDAMAAGADGAALTLASLDLGNNYKAVGTAVDFVVRQLPAVGSSVAVVVPLSQPIPTDATYLKYSNSQWSPFVEDEFNQLHSAPSDAAGACPSPGSAVYRAGLNAGDYCIQLTLQDGGPNDADGMANGEIFDPGVLALQGNQLPEPQADVLTLKLNSSGEMNLLANDTDPDGDTLTLVDVRGSGAEVVFSADGMVQLTAPENFVGAFGFTYRVRDSKGAFAESTLDVTVSPNAVPVGVTDTASTTNKVAILIDVLSNDTDADGDSLTLLSATAQQGYVKVLDNQLRYVPKDDFVGLDSITYIIADRWQAEAAGSLQVTVSAHSQESSDAKSGGAGIGGLMLGLLAVGAAWRRRSLLSAGPSPVV</sequence>
<dbReference type="InterPro" id="IPR053784">
    <property type="entry name" value="Choice_anch_U_dom"/>
</dbReference>
<organism evidence="2 3">
    <name type="scientific">Rheinheimera mesophila</name>
    <dbReference type="NCBI Taxonomy" id="1547515"/>
    <lineage>
        <taxon>Bacteria</taxon>
        <taxon>Pseudomonadati</taxon>
        <taxon>Pseudomonadota</taxon>
        <taxon>Gammaproteobacteria</taxon>
        <taxon>Chromatiales</taxon>
        <taxon>Chromatiaceae</taxon>
        <taxon>Rheinheimera</taxon>
    </lineage>
</organism>
<dbReference type="Gene3D" id="2.60.40.10">
    <property type="entry name" value="Immunoglobulins"/>
    <property type="match status" value="1"/>
</dbReference>
<dbReference type="NCBIfam" id="NF041766">
    <property type="entry name" value="choice_anch_U"/>
    <property type="match status" value="1"/>
</dbReference>
<evidence type="ECO:0000313" key="3">
    <source>
        <dbReference type="Proteomes" id="UP000276260"/>
    </source>
</evidence>
<dbReference type="OrthoDB" id="9772295at2"/>
<feature type="region of interest" description="Disordered" evidence="1">
    <location>
        <begin position="714"/>
        <end position="736"/>
    </location>
</feature>
<dbReference type="PANTHER" id="PTHR34720">
    <property type="entry name" value="MICROCYSTIN DEPENDENT PROTEIN"/>
    <property type="match status" value="1"/>
</dbReference>
<dbReference type="Proteomes" id="UP000276260">
    <property type="component" value="Unassembled WGS sequence"/>
</dbReference>
<dbReference type="RefSeq" id="WP_125060849.1">
    <property type="nucleotide sequence ID" value="NZ_RRCF01000001.1"/>
</dbReference>
<feature type="compositionally biased region" description="Acidic residues" evidence="1">
    <location>
        <begin position="720"/>
        <end position="734"/>
    </location>
</feature>
<accession>A0A3P3QS99</accession>
<dbReference type="Pfam" id="PF17963">
    <property type="entry name" value="Big_9"/>
    <property type="match status" value="2"/>
</dbReference>
<proteinExistence type="predicted"/>
<keyword evidence="3" id="KW-1185">Reference proteome</keyword>
<dbReference type="PANTHER" id="PTHR34720:SF9">
    <property type="entry name" value="BLR4714 PROTEIN"/>
    <property type="match status" value="1"/>
</dbReference>